<dbReference type="SUPFAM" id="SSF56112">
    <property type="entry name" value="Protein kinase-like (PK-like)"/>
    <property type="match status" value="1"/>
</dbReference>
<dbReference type="Gene3D" id="3.80.10.10">
    <property type="entry name" value="Ribonuclease Inhibitor"/>
    <property type="match status" value="1"/>
</dbReference>
<dbReference type="Pfam" id="PF14381">
    <property type="entry name" value="EDR1_CTR1_ARMC3_pept"/>
    <property type="match status" value="1"/>
</dbReference>
<dbReference type="Proteomes" id="UP000825729">
    <property type="component" value="Unassembled WGS sequence"/>
</dbReference>
<dbReference type="InterPro" id="IPR032675">
    <property type="entry name" value="LRR_dom_sf"/>
</dbReference>
<keyword evidence="4" id="KW-0677">Repeat</keyword>
<dbReference type="InterPro" id="IPR011009">
    <property type="entry name" value="Kinase-like_dom_sf"/>
</dbReference>
<organism evidence="9 10">
    <name type="scientific">Aristolochia fimbriata</name>
    <name type="common">White veined hardy Dutchman's pipe vine</name>
    <dbReference type="NCBI Taxonomy" id="158543"/>
    <lineage>
        <taxon>Eukaryota</taxon>
        <taxon>Viridiplantae</taxon>
        <taxon>Streptophyta</taxon>
        <taxon>Embryophyta</taxon>
        <taxon>Tracheophyta</taxon>
        <taxon>Spermatophyta</taxon>
        <taxon>Magnoliopsida</taxon>
        <taxon>Magnoliidae</taxon>
        <taxon>Piperales</taxon>
        <taxon>Aristolochiaceae</taxon>
        <taxon>Aristolochia</taxon>
    </lineage>
</organism>
<evidence type="ECO:0000256" key="3">
    <source>
        <dbReference type="ARBA" id="ARBA00022692"/>
    </source>
</evidence>
<dbReference type="InterPro" id="IPR001611">
    <property type="entry name" value="Leu-rich_rpt"/>
</dbReference>
<dbReference type="PROSITE" id="PS00108">
    <property type="entry name" value="PROTEIN_KINASE_ST"/>
    <property type="match status" value="1"/>
</dbReference>
<dbReference type="InterPro" id="IPR008271">
    <property type="entry name" value="Ser/Thr_kinase_AS"/>
</dbReference>
<dbReference type="PANTHER" id="PTHR24359:SF1">
    <property type="entry name" value="INHIBITOR OF NUCLEAR FACTOR KAPPA-B KINASE EPSILON SUBUNIT HOMOLOG 1-RELATED"/>
    <property type="match status" value="1"/>
</dbReference>
<dbReference type="GO" id="GO:0016020">
    <property type="term" value="C:membrane"/>
    <property type="evidence" value="ECO:0007669"/>
    <property type="project" value="UniProtKB-SubCell"/>
</dbReference>
<feature type="domain" description="Protein kinase" evidence="8">
    <location>
        <begin position="737"/>
        <end position="1062"/>
    </location>
</feature>
<evidence type="ECO:0000256" key="1">
    <source>
        <dbReference type="ARBA" id="ARBA00004370"/>
    </source>
</evidence>
<dbReference type="InterPro" id="IPR055164">
    <property type="entry name" value="EDR1/CTR1/ARMC3-like_pept-like"/>
</dbReference>
<dbReference type="SMART" id="SM00369">
    <property type="entry name" value="LRR_TYP"/>
    <property type="match status" value="4"/>
</dbReference>
<evidence type="ECO:0000313" key="10">
    <source>
        <dbReference type="Proteomes" id="UP000825729"/>
    </source>
</evidence>
<keyword evidence="10" id="KW-1185">Reference proteome</keyword>
<evidence type="ECO:0000256" key="4">
    <source>
        <dbReference type="ARBA" id="ARBA00022737"/>
    </source>
</evidence>
<dbReference type="InterPro" id="IPR003591">
    <property type="entry name" value="Leu-rich_rpt_typical-subtyp"/>
</dbReference>
<feature type="region of interest" description="Disordered" evidence="7">
    <location>
        <begin position="337"/>
        <end position="376"/>
    </location>
</feature>
<dbReference type="InterPro" id="IPR000719">
    <property type="entry name" value="Prot_kinase_dom"/>
</dbReference>
<gene>
    <name evidence="9" type="ORF">H6P81_004670</name>
</gene>
<evidence type="ECO:0000256" key="6">
    <source>
        <dbReference type="ARBA" id="ARBA00023136"/>
    </source>
</evidence>
<dbReference type="Pfam" id="PF13855">
    <property type="entry name" value="LRR_8"/>
    <property type="match status" value="1"/>
</dbReference>
<evidence type="ECO:0000259" key="8">
    <source>
        <dbReference type="PROSITE" id="PS50011"/>
    </source>
</evidence>
<dbReference type="GO" id="GO:0005524">
    <property type="term" value="F:ATP binding"/>
    <property type="evidence" value="ECO:0007669"/>
    <property type="project" value="InterPro"/>
</dbReference>
<evidence type="ECO:0000256" key="7">
    <source>
        <dbReference type="SAM" id="MobiDB-lite"/>
    </source>
</evidence>
<keyword evidence="2" id="KW-0433">Leucine-rich repeat</keyword>
<dbReference type="SMART" id="SM00365">
    <property type="entry name" value="LRR_SD22"/>
    <property type="match status" value="2"/>
</dbReference>
<dbReference type="Gene3D" id="1.10.510.10">
    <property type="entry name" value="Transferase(Phosphotransferase) domain 1"/>
    <property type="match status" value="1"/>
</dbReference>
<keyword evidence="3" id="KW-0812">Transmembrane</keyword>
<dbReference type="SUPFAM" id="SSF52058">
    <property type="entry name" value="L domain-like"/>
    <property type="match status" value="1"/>
</dbReference>
<dbReference type="AlphaFoldDB" id="A0AAV7EVA3"/>
<evidence type="ECO:0000313" key="9">
    <source>
        <dbReference type="EMBL" id="KAG9451766.1"/>
    </source>
</evidence>
<dbReference type="PROSITE" id="PS50011">
    <property type="entry name" value="PROTEIN_KINASE_DOM"/>
    <property type="match status" value="1"/>
</dbReference>
<dbReference type="PRINTS" id="PR00019">
    <property type="entry name" value="LEURICHRPT"/>
</dbReference>
<keyword evidence="5" id="KW-1133">Transmembrane helix</keyword>
<evidence type="ECO:0000256" key="2">
    <source>
        <dbReference type="ARBA" id="ARBA00022614"/>
    </source>
</evidence>
<dbReference type="EMBL" id="JAINDJ010000003">
    <property type="protein sequence ID" value="KAG9451766.1"/>
    <property type="molecule type" value="Genomic_DNA"/>
</dbReference>
<dbReference type="FunFam" id="1.10.510.10:FF:000988">
    <property type="entry name" value="Leucine-rich repeat protein kinase family protein"/>
    <property type="match status" value="1"/>
</dbReference>
<evidence type="ECO:0000256" key="5">
    <source>
        <dbReference type="ARBA" id="ARBA00022989"/>
    </source>
</evidence>
<proteinExistence type="predicted"/>
<sequence length="1078" mass="121179">MDDADTPRHLVVKSDGDSETELDVSEEILELPLVKRSKDSVNAVYIYKNSFDLIPRAIGGFSGLRTLKFFANEINVFPLEVGDLAELECLQVKVSSPGISEIPFLKLKSLKELELRKLPPRLSELSLLTGIASLKLLTKLSLCHFSIRYLPPEIGCLKKLEDLDLSFNKLKSLPDEIALLSVLRSLRLANNKLMDLPSALSCLKMLETLDLSHNRLTSLGSLKLTSMHALSNLNLQYNKLVNCQIPSWISCNLEGNGKDTECSEEIMSSLIEVDAVDVTIPDADQSSSHEGGHGMPSRTISSDASSINSRCSVTRSLKKGWRRRDFLQRKARQECLNNSRKSEAESIHDKAARKHCERSKVRKEDVDTDKNPGETDTKVVLNHVRDNLDNRSGSVVLNEDFDYKCTEEGCQTCLTPLDKTVEREVAVSLEASSNNLKPKRHSDRALDNPKPSKCQRPIDECYYLSSKYSEESVCGFNDHLPDGFYDAGRDCPFMPLQNYEEHLSFESREVILVDRERDEELDVLALSAHVLVSSLKRSRSAYEERKESLIDDLQRASVLALFVSDFFGGSDRADAVARMRRAVAGSNVQKPFICTCSNSDSNFECEASSDQIFDLCNKSLRFIKEARNSNIVPIGTLRFGVCRHRALLMKYLCDRADPPIPCELVRGYLDYQPHAWNSILLKKGDSWVRMIVDACHPTDIREETDPEYFCRYIPFTRVHDNVVGEQCETSQCAFPTISVGEDADKSTSRCVIKSKFGERMAAAKVRTFKAPGASVEKKMEFEYSCLGEIRMLGALRNHSCIVDMYGHQFSSKWASLEKGTKVDRLMQFTLMMEYVGGSLKDYLEKLYEVGEKHVPVKLALSIARDVANALVELHSKLIIHRDIKSENILIDLDMKRTDGTPVVKLCDFDMAVPLESTLHTCCIRHYGVYPPDVCVGTPNWMAPEVLQAMHTRSTYGMEVDIWSFGCLLFELVTLQMPYASFPPAKVNHLLETKQRPPLPAEFDILLVPDDPTMTRSVSLNGVSETDTEGLKILVDLFYHCTKPNPADRPTAMHVYDKLRTAVSSLPDLENESCSSISD</sequence>
<name>A0AAV7EVA3_ARIFI</name>
<dbReference type="PANTHER" id="PTHR24359">
    <property type="entry name" value="SERINE/THREONINE-PROTEIN KINASE SBK1"/>
    <property type="match status" value="1"/>
</dbReference>
<feature type="region of interest" description="Disordered" evidence="7">
    <location>
        <begin position="430"/>
        <end position="451"/>
    </location>
</feature>
<dbReference type="InterPro" id="IPR038765">
    <property type="entry name" value="Papain-like_cys_pep_sf"/>
</dbReference>
<dbReference type="Pfam" id="PF00560">
    <property type="entry name" value="LRR_1"/>
    <property type="match status" value="1"/>
</dbReference>
<feature type="region of interest" description="Disordered" evidence="7">
    <location>
        <begin position="282"/>
        <end position="306"/>
    </location>
</feature>
<dbReference type="Pfam" id="PF00069">
    <property type="entry name" value="Pkinase"/>
    <property type="match status" value="1"/>
</dbReference>
<reference evidence="9 10" key="1">
    <citation type="submission" date="2021-07" db="EMBL/GenBank/DDBJ databases">
        <title>The Aristolochia fimbriata genome: insights into angiosperm evolution, floral development and chemical biosynthesis.</title>
        <authorList>
            <person name="Jiao Y."/>
        </authorList>
    </citation>
    <scope>NUCLEOTIDE SEQUENCE [LARGE SCALE GENOMIC DNA]</scope>
    <source>
        <strain evidence="9">IBCAS-2021</strain>
        <tissue evidence="9">Leaf</tissue>
    </source>
</reference>
<feature type="compositionally biased region" description="Basic and acidic residues" evidence="7">
    <location>
        <begin position="358"/>
        <end position="376"/>
    </location>
</feature>
<keyword evidence="6" id="KW-0472">Membrane</keyword>
<dbReference type="SUPFAM" id="SSF54001">
    <property type="entry name" value="Cysteine proteinases"/>
    <property type="match status" value="1"/>
</dbReference>
<dbReference type="GO" id="GO:0004674">
    <property type="term" value="F:protein serine/threonine kinase activity"/>
    <property type="evidence" value="ECO:0007669"/>
    <property type="project" value="TreeGrafter"/>
</dbReference>
<comment type="caution">
    <text evidence="9">The sequence shown here is derived from an EMBL/GenBank/DDBJ whole genome shotgun (WGS) entry which is preliminary data.</text>
</comment>
<protein>
    <recommendedName>
        <fullName evidence="8">Protein kinase domain-containing protein</fullName>
    </recommendedName>
</protein>
<comment type="subcellular location">
    <subcellularLocation>
        <location evidence="1">Membrane</location>
    </subcellularLocation>
</comment>
<dbReference type="PROSITE" id="PS51450">
    <property type="entry name" value="LRR"/>
    <property type="match status" value="2"/>
</dbReference>
<accession>A0AAV7EVA3</accession>
<feature type="compositionally biased region" description="Basic and acidic residues" evidence="7">
    <location>
        <begin position="340"/>
        <end position="350"/>
    </location>
</feature>
<dbReference type="SMART" id="SM00220">
    <property type="entry name" value="S_TKc"/>
    <property type="match status" value="1"/>
</dbReference>